<reference evidence="9" key="1">
    <citation type="submission" date="2021-05" db="EMBL/GenBank/DDBJ databases">
        <title>The genome of the haptophyte Pavlova lutheri (Diacronema luteri, Pavlovales) - a model for lipid biosynthesis in eukaryotic algae.</title>
        <authorList>
            <person name="Hulatt C.J."/>
            <person name="Posewitz M.C."/>
        </authorList>
    </citation>
    <scope>NUCLEOTIDE SEQUENCE</scope>
    <source>
        <strain evidence="9">NIVA-4/92</strain>
    </source>
</reference>
<evidence type="ECO:0000313" key="9">
    <source>
        <dbReference type="EMBL" id="KAG8459471.1"/>
    </source>
</evidence>
<dbReference type="InterPro" id="IPR000092">
    <property type="entry name" value="Polyprenyl_synt"/>
</dbReference>
<dbReference type="SFLD" id="SFLDS00005">
    <property type="entry name" value="Isoprenoid_Synthase_Type_I"/>
    <property type="match status" value="1"/>
</dbReference>
<dbReference type="GO" id="GO:0046872">
    <property type="term" value="F:metal ion binding"/>
    <property type="evidence" value="ECO:0007669"/>
    <property type="project" value="UniProtKB-KW"/>
</dbReference>
<evidence type="ECO:0000256" key="8">
    <source>
        <dbReference type="SAM" id="SignalP"/>
    </source>
</evidence>
<dbReference type="Proteomes" id="UP000751190">
    <property type="component" value="Unassembled WGS sequence"/>
</dbReference>
<keyword evidence="3" id="KW-0808">Transferase</keyword>
<dbReference type="Pfam" id="PF00348">
    <property type="entry name" value="polyprenyl_synt"/>
    <property type="match status" value="1"/>
</dbReference>
<evidence type="ECO:0000256" key="4">
    <source>
        <dbReference type="ARBA" id="ARBA00022723"/>
    </source>
</evidence>
<protein>
    <recommendedName>
        <fullName evidence="11">Solanesyl diphosphate synthase</fullName>
    </recommendedName>
</protein>
<dbReference type="AlphaFoldDB" id="A0A8J6C5S2"/>
<dbReference type="GO" id="GO:0008299">
    <property type="term" value="P:isoprenoid biosynthetic process"/>
    <property type="evidence" value="ECO:0007669"/>
    <property type="project" value="UniProtKB-KW"/>
</dbReference>
<evidence type="ECO:0000256" key="7">
    <source>
        <dbReference type="SAM" id="MobiDB-lite"/>
    </source>
</evidence>
<keyword evidence="8" id="KW-0732">Signal</keyword>
<feature type="region of interest" description="Disordered" evidence="7">
    <location>
        <begin position="152"/>
        <end position="201"/>
    </location>
</feature>
<feature type="compositionally biased region" description="Pro residues" evidence="7">
    <location>
        <begin position="160"/>
        <end position="176"/>
    </location>
</feature>
<keyword evidence="10" id="KW-1185">Reference proteome</keyword>
<sequence length="502" mass="52949">MALASASVRTQLLALVLLLPCFAGIMQHGHGPRSVPLAQHRHRRAHVCRASTVGSSRVQSSLGTTASTLGDTGADSAGAHADIAAWRAGPNPFDLVRPDIELLSHSIKQLLATDHAVLSMAAQHFFDRQTGKQFRPTIVVLMSRAVEAAPLAPAAHGDASPPPPDASARPSPPPLEHVPGVRELAPPSAPAPAPAPMAAPRTPIATSAAGTTTTATAATAAAAAAPSNGADTRSTAALAFASAREKQYRLAEITEMIHTASLIHDDVLDDADTRRGGAAVHKAYSNTVAVLAGDYLLARASLMMARLRNIHVVQTMARSLEALVQGEIMQLRATPEERMQLALYIDKSFFKTASLIAYSCKSAALLGGHGLDSAVTQAAYDYGYHLGLAFQIVDDMLDFTGSADALGKPKLQDMALGLATAPILYASNQFPELQRLIKRKFETRGDLDRAYALLMQSDGLARTRDLAHSHASKAVAALAPLPDSEAKAALIHLCYIVLSRDK</sequence>
<dbReference type="GO" id="GO:1990234">
    <property type="term" value="C:transferase complex"/>
    <property type="evidence" value="ECO:0007669"/>
    <property type="project" value="TreeGrafter"/>
</dbReference>
<evidence type="ECO:0000256" key="5">
    <source>
        <dbReference type="ARBA" id="ARBA00022842"/>
    </source>
</evidence>
<feature type="chain" id="PRO_5035299301" description="Solanesyl diphosphate synthase" evidence="8">
    <location>
        <begin position="24"/>
        <end position="502"/>
    </location>
</feature>
<comment type="cofactor">
    <cofactor evidence="1">
        <name>Mg(2+)</name>
        <dbReference type="ChEBI" id="CHEBI:18420"/>
    </cofactor>
</comment>
<proteinExistence type="inferred from homology"/>
<name>A0A8J6C5S2_DIALT</name>
<evidence type="ECO:0000256" key="2">
    <source>
        <dbReference type="ARBA" id="ARBA00006706"/>
    </source>
</evidence>
<dbReference type="CDD" id="cd00685">
    <property type="entry name" value="Trans_IPPS_HT"/>
    <property type="match status" value="1"/>
</dbReference>
<dbReference type="PANTHER" id="PTHR12001:SF69">
    <property type="entry name" value="ALL TRANS-POLYPRENYL-DIPHOSPHATE SYNTHASE PDSS1"/>
    <property type="match status" value="1"/>
</dbReference>
<accession>A0A8J6C5S2</accession>
<dbReference type="PANTHER" id="PTHR12001">
    <property type="entry name" value="GERANYLGERANYL PYROPHOSPHATE SYNTHASE"/>
    <property type="match status" value="1"/>
</dbReference>
<dbReference type="GO" id="GO:0004659">
    <property type="term" value="F:prenyltransferase activity"/>
    <property type="evidence" value="ECO:0007669"/>
    <property type="project" value="InterPro"/>
</dbReference>
<evidence type="ECO:0008006" key="11">
    <source>
        <dbReference type="Google" id="ProtNLM"/>
    </source>
</evidence>
<dbReference type="Gene3D" id="1.10.600.10">
    <property type="entry name" value="Farnesyl Diphosphate Synthase"/>
    <property type="match status" value="1"/>
</dbReference>
<dbReference type="PROSITE" id="PS00444">
    <property type="entry name" value="POLYPRENYL_SYNTHASE_2"/>
    <property type="match status" value="1"/>
</dbReference>
<keyword evidence="6" id="KW-0414">Isoprene biosynthesis</keyword>
<dbReference type="EMBL" id="JAGTXO010000040">
    <property type="protein sequence ID" value="KAG8459471.1"/>
    <property type="molecule type" value="Genomic_DNA"/>
</dbReference>
<feature type="signal peptide" evidence="8">
    <location>
        <begin position="1"/>
        <end position="23"/>
    </location>
</feature>
<keyword evidence="5" id="KW-0460">Magnesium</keyword>
<dbReference type="SUPFAM" id="SSF48576">
    <property type="entry name" value="Terpenoid synthases"/>
    <property type="match status" value="1"/>
</dbReference>
<feature type="compositionally biased region" description="Pro residues" evidence="7">
    <location>
        <begin position="187"/>
        <end position="197"/>
    </location>
</feature>
<evidence type="ECO:0000256" key="3">
    <source>
        <dbReference type="ARBA" id="ARBA00022679"/>
    </source>
</evidence>
<dbReference type="InterPro" id="IPR008949">
    <property type="entry name" value="Isoprenoid_synthase_dom_sf"/>
</dbReference>
<keyword evidence="4" id="KW-0479">Metal-binding</keyword>
<dbReference type="OrthoDB" id="9927103at2759"/>
<dbReference type="GO" id="GO:0006744">
    <property type="term" value="P:ubiquinone biosynthetic process"/>
    <property type="evidence" value="ECO:0007669"/>
    <property type="project" value="TreeGrafter"/>
</dbReference>
<organism evidence="9 10">
    <name type="scientific">Diacronema lutheri</name>
    <name type="common">Unicellular marine alga</name>
    <name type="synonym">Monochrysis lutheri</name>
    <dbReference type="NCBI Taxonomy" id="2081491"/>
    <lineage>
        <taxon>Eukaryota</taxon>
        <taxon>Haptista</taxon>
        <taxon>Haptophyta</taxon>
        <taxon>Pavlovophyceae</taxon>
        <taxon>Pavlovales</taxon>
        <taxon>Pavlovaceae</taxon>
        <taxon>Diacronema</taxon>
    </lineage>
</organism>
<evidence type="ECO:0000256" key="1">
    <source>
        <dbReference type="ARBA" id="ARBA00001946"/>
    </source>
</evidence>
<comment type="similarity">
    <text evidence="2">Belongs to the FPP/GGPP synthase family.</text>
</comment>
<dbReference type="PROSITE" id="PS00723">
    <property type="entry name" value="POLYPRENYL_SYNTHASE_1"/>
    <property type="match status" value="1"/>
</dbReference>
<comment type="caution">
    <text evidence="9">The sequence shown here is derived from an EMBL/GenBank/DDBJ whole genome shotgun (WGS) entry which is preliminary data.</text>
</comment>
<dbReference type="InterPro" id="IPR033749">
    <property type="entry name" value="Polyprenyl_synt_CS"/>
</dbReference>
<evidence type="ECO:0000256" key="6">
    <source>
        <dbReference type="ARBA" id="ARBA00023229"/>
    </source>
</evidence>
<gene>
    <name evidence="9" type="ORF">KFE25_012806</name>
</gene>
<evidence type="ECO:0000313" key="10">
    <source>
        <dbReference type="Proteomes" id="UP000751190"/>
    </source>
</evidence>
<dbReference type="OMA" id="WESEHPT"/>